<keyword evidence="10" id="KW-0067">ATP-binding</keyword>
<accession>A0A1V3FK88</accession>
<dbReference type="EC" id="2.7.13.3" evidence="3"/>
<dbReference type="Pfam" id="PF02518">
    <property type="entry name" value="HATPase_c"/>
    <property type="match status" value="1"/>
</dbReference>
<dbReference type="GO" id="GO:0005886">
    <property type="term" value="C:plasma membrane"/>
    <property type="evidence" value="ECO:0007669"/>
    <property type="project" value="UniProtKB-SubCell"/>
</dbReference>
<keyword evidence="6" id="KW-0808">Transferase</keyword>
<evidence type="ECO:0000256" key="4">
    <source>
        <dbReference type="ARBA" id="ARBA00022475"/>
    </source>
</evidence>
<keyword evidence="8" id="KW-0547">Nucleotide-binding</keyword>
<feature type="transmembrane region" description="Helical" evidence="14">
    <location>
        <begin position="44"/>
        <end position="63"/>
    </location>
</feature>
<dbReference type="PRINTS" id="PR00344">
    <property type="entry name" value="BCTRLSENSOR"/>
</dbReference>
<name>A0A1V3FK88_9BACL</name>
<dbReference type="GO" id="GO:0005524">
    <property type="term" value="F:ATP binding"/>
    <property type="evidence" value="ECO:0007669"/>
    <property type="project" value="UniProtKB-KW"/>
</dbReference>
<dbReference type="EMBL" id="MQAD01000018">
    <property type="protein sequence ID" value="OOE02067.1"/>
    <property type="molecule type" value="Genomic_DNA"/>
</dbReference>
<reference evidence="17" key="1">
    <citation type="submission" date="2016-11" db="EMBL/GenBank/DDBJ databases">
        <title>Draft genome sequence of Anoxybacillus sp. strain 103 isolated from the Qarvajar hot spring in Nagorno-Karabach.</title>
        <authorList>
            <person name="Hovhannisyan P."/>
            <person name="Panosyan H."/>
            <person name="Birkeland N.-K."/>
        </authorList>
    </citation>
    <scope>NUCLEOTIDE SEQUENCE [LARGE SCALE GENOMIC DNA]</scope>
    <source>
        <strain evidence="17">103</strain>
    </source>
</reference>
<dbReference type="SUPFAM" id="SSF55874">
    <property type="entry name" value="ATPase domain of HSP90 chaperone/DNA topoisomerase II/histidine kinase"/>
    <property type="match status" value="1"/>
</dbReference>
<keyword evidence="11 14" id="KW-1133">Transmembrane helix</keyword>
<dbReference type="PANTHER" id="PTHR34220">
    <property type="entry name" value="SENSOR HISTIDINE KINASE YPDA"/>
    <property type="match status" value="1"/>
</dbReference>
<dbReference type="Proteomes" id="UP000188458">
    <property type="component" value="Unassembled WGS sequence"/>
</dbReference>
<dbReference type="InterPro" id="IPR050640">
    <property type="entry name" value="Bact_2-comp_sensor_kinase"/>
</dbReference>
<comment type="subcellular location">
    <subcellularLocation>
        <location evidence="2">Cell membrane</location>
        <topology evidence="2">Multi-pass membrane protein</topology>
    </subcellularLocation>
</comment>
<dbReference type="InterPro" id="IPR036890">
    <property type="entry name" value="HATPase_C_sf"/>
</dbReference>
<feature type="transmembrane region" description="Helical" evidence="14">
    <location>
        <begin position="83"/>
        <end position="103"/>
    </location>
</feature>
<keyword evidence="17" id="KW-1185">Reference proteome</keyword>
<evidence type="ECO:0000256" key="9">
    <source>
        <dbReference type="ARBA" id="ARBA00022777"/>
    </source>
</evidence>
<evidence type="ECO:0000256" key="8">
    <source>
        <dbReference type="ARBA" id="ARBA00022741"/>
    </source>
</evidence>
<keyword evidence="9 16" id="KW-0418">Kinase</keyword>
<feature type="transmembrane region" description="Helical" evidence="14">
    <location>
        <begin position="184"/>
        <end position="208"/>
    </location>
</feature>
<dbReference type="Pfam" id="PF06580">
    <property type="entry name" value="His_kinase"/>
    <property type="match status" value="1"/>
</dbReference>
<dbReference type="Pfam" id="PF07694">
    <property type="entry name" value="5TM-5TMR_LYT"/>
    <property type="match status" value="1"/>
</dbReference>
<dbReference type="InterPro" id="IPR010559">
    <property type="entry name" value="Sig_transdc_His_kin_internal"/>
</dbReference>
<dbReference type="Gene3D" id="3.30.450.40">
    <property type="match status" value="1"/>
</dbReference>
<dbReference type="InterPro" id="IPR011620">
    <property type="entry name" value="Sig_transdc_His_kinase_LytS_TM"/>
</dbReference>
<dbReference type="InterPro" id="IPR004358">
    <property type="entry name" value="Sig_transdc_His_kin-like_C"/>
</dbReference>
<dbReference type="InterPro" id="IPR029016">
    <property type="entry name" value="GAF-like_dom_sf"/>
</dbReference>
<comment type="caution">
    <text evidence="16">The sequence shown here is derived from an EMBL/GenBank/DDBJ whole genome shotgun (WGS) entry which is preliminary data.</text>
</comment>
<feature type="domain" description="Histidine kinase" evidence="15">
    <location>
        <begin position="474"/>
        <end position="577"/>
    </location>
</feature>
<comment type="catalytic activity">
    <reaction evidence="1">
        <text>ATP + protein L-histidine = ADP + protein N-phospho-L-histidine.</text>
        <dbReference type="EC" id="2.7.13.3"/>
    </reaction>
</comment>
<keyword evidence="12" id="KW-0902">Two-component regulatory system</keyword>
<feature type="transmembrane region" description="Helical" evidence="14">
    <location>
        <begin position="12"/>
        <end position="32"/>
    </location>
</feature>
<evidence type="ECO:0000256" key="13">
    <source>
        <dbReference type="ARBA" id="ARBA00023136"/>
    </source>
</evidence>
<dbReference type="GO" id="GO:0000155">
    <property type="term" value="F:phosphorelay sensor kinase activity"/>
    <property type="evidence" value="ECO:0007669"/>
    <property type="project" value="InterPro"/>
</dbReference>
<dbReference type="PROSITE" id="PS50109">
    <property type="entry name" value="HIS_KIN"/>
    <property type="match status" value="1"/>
</dbReference>
<keyword evidence="7 14" id="KW-0812">Transmembrane</keyword>
<evidence type="ECO:0000256" key="3">
    <source>
        <dbReference type="ARBA" id="ARBA00012438"/>
    </source>
</evidence>
<keyword evidence="13 14" id="KW-0472">Membrane</keyword>
<sequence>MWQLFLSMFERLSMIVMMAFLLTRLSYFRKLIEHQEIGRTQRWTIMLIFGMFGIIGTYTGLTVHVETTEISKWAFSLKEEEAIANSRVIGVVIAGLLGGWRVGLGAGLIAGGHRLLLGGFTAAACGISTMVAGLIAGLVYRARNRAALSPFVALLVGMGAEALQMLVILLTAKPFERAEALVEAIGVPMIVANGIGSAIFVLVIRHLFQEEEKAGALQAEKAMRLAEATVQHLRNGLTAHSAQAICELFIREVPSIAVAVTNRSHILAHVGIGADHHFVGEPIQTETTRKVIETGEMMVVYDRVICHHEQCPLQKAIIAPLKRKDETIGTLKFYFRSEADLSSITFEFVKGLSSLLSLQLEIAEAEKYYQLMKEAEIKALHAQVHPHFLFNALNTIVSYIRINPNKARELLLSLAHYLRRNLASSTQMLSTLEEELKHVRAYLTIEEARFQDKLRVIYNIEHGFEQLMLPTMTLQPLVENAIKHGLRHMKQGSEIVISVQSSGNEVHISVSDNGKGIEQARLAELLKKPVSSQRGAGIGLYNVNERLKSLLGEHVQLSIQSMEGKGTTVQIKIPYSKQKKEGGFR</sequence>
<gene>
    <name evidence="16" type="ORF">BO219_10210</name>
</gene>
<proteinExistence type="predicted"/>
<keyword evidence="5" id="KW-0597">Phosphoprotein</keyword>
<evidence type="ECO:0000256" key="14">
    <source>
        <dbReference type="SAM" id="Phobius"/>
    </source>
</evidence>
<feature type="transmembrane region" description="Helical" evidence="14">
    <location>
        <begin position="151"/>
        <end position="172"/>
    </location>
</feature>
<dbReference type="SMART" id="SM00387">
    <property type="entry name" value="HATPase_c"/>
    <property type="match status" value="1"/>
</dbReference>
<evidence type="ECO:0000313" key="16">
    <source>
        <dbReference type="EMBL" id="OOE02067.1"/>
    </source>
</evidence>
<evidence type="ECO:0000256" key="6">
    <source>
        <dbReference type="ARBA" id="ARBA00022679"/>
    </source>
</evidence>
<protein>
    <recommendedName>
        <fullName evidence="3">histidine kinase</fullName>
        <ecNumber evidence="3">2.7.13.3</ecNumber>
    </recommendedName>
</protein>
<evidence type="ECO:0000259" key="15">
    <source>
        <dbReference type="PROSITE" id="PS50109"/>
    </source>
</evidence>
<dbReference type="GO" id="GO:0071555">
    <property type="term" value="P:cell wall organization"/>
    <property type="evidence" value="ECO:0007669"/>
    <property type="project" value="InterPro"/>
</dbReference>
<organism evidence="16 17">
    <name type="scientific">Anoxybacillus kestanbolensis</name>
    <dbReference type="NCBI Taxonomy" id="227476"/>
    <lineage>
        <taxon>Bacteria</taxon>
        <taxon>Bacillati</taxon>
        <taxon>Bacillota</taxon>
        <taxon>Bacilli</taxon>
        <taxon>Bacillales</taxon>
        <taxon>Anoxybacillaceae</taxon>
        <taxon>Anoxybacillus</taxon>
    </lineage>
</organism>
<dbReference type="InterPro" id="IPR005467">
    <property type="entry name" value="His_kinase_dom"/>
</dbReference>
<dbReference type="Gene3D" id="3.30.565.10">
    <property type="entry name" value="Histidine kinase-like ATPase, C-terminal domain"/>
    <property type="match status" value="1"/>
</dbReference>
<dbReference type="AlphaFoldDB" id="A0A1V3FK88"/>
<dbReference type="InterPro" id="IPR003594">
    <property type="entry name" value="HATPase_dom"/>
</dbReference>
<evidence type="ECO:0000256" key="12">
    <source>
        <dbReference type="ARBA" id="ARBA00023012"/>
    </source>
</evidence>
<evidence type="ECO:0000313" key="17">
    <source>
        <dbReference type="Proteomes" id="UP000188458"/>
    </source>
</evidence>
<evidence type="ECO:0000256" key="1">
    <source>
        <dbReference type="ARBA" id="ARBA00000085"/>
    </source>
</evidence>
<evidence type="ECO:0000256" key="11">
    <source>
        <dbReference type="ARBA" id="ARBA00022989"/>
    </source>
</evidence>
<evidence type="ECO:0000256" key="2">
    <source>
        <dbReference type="ARBA" id="ARBA00004651"/>
    </source>
</evidence>
<evidence type="ECO:0000256" key="10">
    <source>
        <dbReference type="ARBA" id="ARBA00022840"/>
    </source>
</evidence>
<evidence type="ECO:0000256" key="7">
    <source>
        <dbReference type="ARBA" id="ARBA00022692"/>
    </source>
</evidence>
<dbReference type="RefSeq" id="WP_077429450.1">
    <property type="nucleotide sequence ID" value="NZ_MQAD01000018.1"/>
</dbReference>
<evidence type="ECO:0000256" key="5">
    <source>
        <dbReference type="ARBA" id="ARBA00022553"/>
    </source>
</evidence>
<feature type="transmembrane region" description="Helical" evidence="14">
    <location>
        <begin position="115"/>
        <end position="139"/>
    </location>
</feature>
<keyword evidence="4" id="KW-1003">Cell membrane</keyword>
<dbReference type="PANTHER" id="PTHR34220:SF7">
    <property type="entry name" value="SENSOR HISTIDINE KINASE YPDA"/>
    <property type="match status" value="1"/>
</dbReference>